<dbReference type="InterPro" id="IPR052032">
    <property type="entry name" value="ATP-dep_AA_Ligase"/>
</dbReference>
<dbReference type="InterPro" id="IPR011761">
    <property type="entry name" value="ATP-grasp"/>
</dbReference>
<dbReference type="GO" id="GO:0005524">
    <property type="term" value="F:ATP binding"/>
    <property type="evidence" value="ECO:0007669"/>
    <property type="project" value="UniProtKB-UniRule"/>
</dbReference>
<dbReference type="RefSeq" id="WP_008044287.1">
    <property type="nucleotide sequence ID" value="NZ_CH724151.1"/>
</dbReference>
<dbReference type="PANTHER" id="PTHR43585:SF2">
    <property type="entry name" value="ATP-GRASP ENZYME FSQD"/>
    <property type="match status" value="1"/>
</dbReference>
<protein>
    <recommendedName>
        <fullName evidence="5">ATP-grasp domain-containing protein</fullName>
    </recommendedName>
</protein>
<feature type="domain" description="ATP-grasp" evidence="5">
    <location>
        <begin position="118"/>
        <end position="319"/>
    </location>
</feature>
<reference evidence="6 7" key="1">
    <citation type="submission" date="2006-02" db="EMBL/GenBank/DDBJ databases">
        <authorList>
            <person name="Pinhassi J."/>
            <person name="Pedros-Alio C."/>
            <person name="Ferriera S."/>
            <person name="Johnson J."/>
            <person name="Kravitz S."/>
            <person name="Halpern A."/>
            <person name="Remington K."/>
            <person name="Beeson K."/>
            <person name="Tran B."/>
            <person name="Rogers Y.-H."/>
            <person name="Friedman R."/>
            <person name="Venter J.C."/>
        </authorList>
    </citation>
    <scope>NUCLEOTIDE SEQUENCE [LARGE SCALE GENOMIC DNA]</scope>
    <source>
        <strain evidence="6 7">MED297</strain>
    </source>
</reference>
<organism evidence="6 7">
    <name type="scientific">Reinekea blandensis MED297</name>
    <dbReference type="NCBI Taxonomy" id="314283"/>
    <lineage>
        <taxon>Bacteria</taxon>
        <taxon>Pseudomonadati</taxon>
        <taxon>Pseudomonadota</taxon>
        <taxon>Gammaproteobacteria</taxon>
        <taxon>Oceanospirillales</taxon>
        <taxon>Saccharospirillaceae</taxon>
        <taxon>Reinekea</taxon>
    </lineage>
</organism>
<dbReference type="EMBL" id="AAOE01000011">
    <property type="protein sequence ID" value="EAR09353.1"/>
    <property type="molecule type" value="Genomic_DNA"/>
</dbReference>
<dbReference type="AlphaFoldDB" id="A4BF18"/>
<keyword evidence="7" id="KW-1185">Reference proteome</keyword>
<evidence type="ECO:0000256" key="1">
    <source>
        <dbReference type="ARBA" id="ARBA00022598"/>
    </source>
</evidence>
<comment type="caution">
    <text evidence="6">The sequence shown here is derived from an EMBL/GenBank/DDBJ whole genome shotgun (WGS) entry which is preliminary data.</text>
</comment>
<evidence type="ECO:0000313" key="7">
    <source>
        <dbReference type="Proteomes" id="UP000005953"/>
    </source>
</evidence>
<evidence type="ECO:0000313" key="6">
    <source>
        <dbReference type="EMBL" id="EAR09353.1"/>
    </source>
</evidence>
<keyword evidence="2 4" id="KW-0547">Nucleotide-binding</keyword>
<proteinExistence type="predicted"/>
<dbReference type="HOGENOM" id="CLU_597049_0_0_6"/>
<keyword evidence="3 4" id="KW-0067">ATP-binding</keyword>
<sequence length="424" mass="47123">MNDVFILLEPFNHMLNVIEAAHRRGYDIVTFHTLPIPDEFPEGHPMRLVSKKCHLSSWVDVDSNLAAVIDACQGRQVVGIYSAAEATLQLDAAIKEHFGLVGNHPEQVRCFLNKQWVRSELQKAGLSKLQYLDEKALRSLQSWDESSAYFLKPVNGAGSASVKRCTSLDDIRAAIKNWDEMNDVHLPILREYMKSGAGIFLEQAAEGELLSAEGVVYDGEYYPIGLTSRTVLERDPAVEMGCSFPYEHPLKDKIFETIGAIHNAIGFLHGVTHAELVVTSEGEIELVELNIRFIGLDALTMVNKACDVNFEDQLVALAVGEQPSMAALAEPKQFISMQYVLAPPNTKTLASFEVPGANLVYQRQMKPDGSELKTTDNQMDHIGCFMVRGDSYEDALANAERTRQQVKCNGQSLNSNPNNRVILR</sequence>
<dbReference type="GO" id="GO:0046872">
    <property type="term" value="F:metal ion binding"/>
    <property type="evidence" value="ECO:0007669"/>
    <property type="project" value="InterPro"/>
</dbReference>
<dbReference type="PANTHER" id="PTHR43585">
    <property type="entry name" value="FUMIPYRROLE BIOSYNTHESIS PROTEIN C"/>
    <property type="match status" value="1"/>
</dbReference>
<accession>A4BF18</accession>
<evidence type="ECO:0000256" key="4">
    <source>
        <dbReference type="PROSITE-ProRule" id="PRU00409"/>
    </source>
</evidence>
<dbReference type="Pfam" id="PF13535">
    <property type="entry name" value="ATP-grasp_4"/>
    <property type="match status" value="1"/>
</dbReference>
<dbReference type="Proteomes" id="UP000005953">
    <property type="component" value="Unassembled WGS sequence"/>
</dbReference>
<dbReference type="STRING" id="314283.MED297_18733"/>
<dbReference type="GO" id="GO:0016874">
    <property type="term" value="F:ligase activity"/>
    <property type="evidence" value="ECO:0007669"/>
    <property type="project" value="UniProtKB-KW"/>
</dbReference>
<dbReference type="Gene3D" id="3.30.470.20">
    <property type="entry name" value="ATP-grasp fold, B domain"/>
    <property type="match status" value="1"/>
</dbReference>
<name>A4BF18_9GAMM</name>
<keyword evidence="1" id="KW-0436">Ligase</keyword>
<dbReference type="SUPFAM" id="SSF56059">
    <property type="entry name" value="Glutathione synthetase ATP-binding domain-like"/>
    <property type="match status" value="1"/>
</dbReference>
<gene>
    <name evidence="6" type="ORF">MED297_18733</name>
</gene>
<dbReference type="Gene3D" id="3.40.50.20">
    <property type="match status" value="1"/>
</dbReference>
<evidence type="ECO:0000256" key="2">
    <source>
        <dbReference type="ARBA" id="ARBA00022741"/>
    </source>
</evidence>
<dbReference type="OrthoDB" id="6951671at2"/>
<evidence type="ECO:0000256" key="3">
    <source>
        <dbReference type="ARBA" id="ARBA00022840"/>
    </source>
</evidence>
<evidence type="ECO:0000259" key="5">
    <source>
        <dbReference type="PROSITE" id="PS50975"/>
    </source>
</evidence>
<dbReference type="PROSITE" id="PS50975">
    <property type="entry name" value="ATP_GRASP"/>
    <property type="match status" value="1"/>
</dbReference>